<protein>
    <submittedName>
        <fullName evidence="1">Uncharacterized protein</fullName>
    </submittedName>
</protein>
<evidence type="ECO:0000313" key="2">
    <source>
        <dbReference type="Proteomes" id="UP000588112"/>
    </source>
</evidence>
<name>A0A7W9DPN1_9ACTN</name>
<proteinExistence type="predicted"/>
<sequence length="241" mass="26371">MQEYRPGERLRITLETTVYHVADGVLHVAHDNDQAYSRCLPIPIDQPGATITRLAPAGGVQAGDLWRDADGDLWFATLVDSDLDGDGTPLLMATVKTSKRAAYGYDIPEEVHRRHVLVELVHREPVDDDAAEIRRRLREAGGDSPEIGALLRRAAARTAEDERWPVDEPEPVPIAGVAPGTIVQTPKWNAGEPVRVFSVLDAGEHHDEVSVRYQDIGGHCAADTALAPADFRVTIVEEPQS</sequence>
<accession>A0A7W9DPN1</accession>
<gene>
    <name evidence="1" type="ORF">BJ981_002361</name>
</gene>
<reference evidence="1 2" key="1">
    <citation type="submission" date="2020-08" db="EMBL/GenBank/DDBJ databases">
        <title>Sequencing the genomes of 1000 actinobacteria strains.</title>
        <authorList>
            <person name="Klenk H.-P."/>
        </authorList>
    </citation>
    <scope>NUCLEOTIDE SEQUENCE [LARGE SCALE GENOMIC DNA]</scope>
    <source>
        <strain evidence="1 2">DSM 45790</strain>
    </source>
</reference>
<organism evidence="1 2">
    <name type="scientific">Sphaerisporangium krabiense</name>
    <dbReference type="NCBI Taxonomy" id="763782"/>
    <lineage>
        <taxon>Bacteria</taxon>
        <taxon>Bacillati</taxon>
        <taxon>Actinomycetota</taxon>
        <taxon>Actinomycetes</taxon>
        <taxon>Streptosporangiales</taxon>
        <taxon>Streptosporangiaceae</taxon>
        <taxon>Sphaerisporangium</taxon>
    </lineage>
</organism>
<dbReference type="EMBL" id="JACHBR010000001">
    <property type="protein sequence ID" value="MBB5626662.1"/>
    <property type="molecule type" value="Genomic_DNA"/>
</dbReference>
<comment type="caution">
    <text evidence="1">The sequence shown here is derived from an EMBL/GenBank/DDBJ whole genome shotgun (WGS) entry which is preliminary data.</text>
</comment>
<dbReference type="AlphaFoldDB" id="A0A7W9DPN1"/>
<dbReference type="RefSeq" id="WP_184610759.1">
    <property type="nucleotide sequence ID" value="NZ_BOOS01000029.1"/>
</dbReference>
<keyword evidence="2" id="KW-1185">Reference proteome</keyword>
<evidence type="ECO:0000313" key="1">
    <source>
        <dbReference type="EMBL" id="MBB5626662.1"/>
    </source>
</evidence>
<dbReference type="Proteomes" id="UP000588112">
    <property type="component" value="Unassembled WGS sequence"/>
</dbReference>